<dbReference type="NCBIfam" id="NF040584">
    <property type="entry name" value="STY4534_fam"/>
    <property type="match status" value="1"/>
</dbReference>
<feature type="compositionally biased region" description="Low complexity" evidence="1">
    <location>
        <begin position="141"/>
        <end position="158"/>
    </location>
</feature>
<proteinExistence type="predicted"/>
<dbReference type="RefSeq" id="WP_042868979.1">
    <property type="nucleotide sequence ID" value="NZ_CM001975.1"/>
</dbReference>
<sequence>MTASNSANAKPQYFNINTTGVGYLSNIRQISGDKGAFTCAVIQALSGQKENASYTRIDVTVAGKDTVELVNRCQKAVDEEQQVLIGFVLSGLSTEMFTLKSGEHAGEDRISLRSRLIKIDFIKIGKETVYKAEKSTSTPPAQAQNGTQQQKQYAANSF</sequence>
<dbReference type="AlphaFoldDB" id="A0A5B8HRA1"/>
<gene>
    <name evidence="2" type="ORF">Dpoa569_0002942</name>
</gene>
<evidence type="ECO:0000313" key="2">
    <source>
        <dbReference type="EMBL" id="QDX30986.1"/>
    </source>
</evidence>
<dbReference type="EMBL" id="CP042220">
    <property type="protein sequence ID" value="QDX30986.1"/>
    <property type="molecule type" value="Genomic_DNA"/>
</dbReference>
<name>A0A5B8HRA1_9GAMM</name>
<dbReference type="OrthoDB" id="6402776at2"/>
<dbReference type="Pfam" id="PF12101">
    <property type="entry name" value="DUF3577"/>
    <property type="match status" value="1"/>
</dbReference>
<dbReference type="STRING" id="568768.GCA_000406125_00908"/>
<protein>
    <submittedName>
        <fullName evidence="2">DUF3577 domain-containing protein</fullName>
    </submittedName>
</protein>
<dbReference type="Proteomes" id="UP000320591">
    <property type="component" value="Chromosome"/>
</dbReference>
<accession>A0A5B8HRA1</accession>
<evidence type="ECO:0000256" key="1">
    <source>
        <dbReference type="SAM" id="MobiDB-lite"/>
    </source>
</evidence>
<organism evidence="2 3">
    <name type="scientific">Dickeya poaceiphila</name>
    <dbReference type="NCBI Taxonomy" id="568768"/>
    <lineage>
        <taxon>Bacteria</taxon>
        <taxon>Pseudomonadati</taxon>
        <taxon>Pseudomonadota</taxon>
        <taxon>Gammaproteobacteria</taxon>
        <taxon>Enterobacterales</taxon>
        <taxon>Pectobacteriaceae</taxon>
        <taxon>Dickeya</taxon>
    </lineage>
</organism>
<dbReference type="InterPro" id="IPR021960">
    <property type="entry name" value="DUF3577"/>
</dbReference>
<feature type="region of interest" description="Disordered" evidence="1">
    <location>
        <begin position="133"/>
        <end position="158"/>
    </location>
</feature>
<keyword evidence="3" id="KW-1185">Reference proteome</keyword>
<dbReference type="KEGG" id="dic:Dpoa569_0002942"/>
<evidence type="ECO:0000313" key="3">
    <source>
        <dbReference type="Proteomes" id="UP000320591"/>
    </source>
</evidence>
<reference evidence="2 3" key="1">
    <citation type="journal article" date="2019" name="Environ. Microbiol.">
        <title>The phytopathogenic nature of Dickeya aquatica 174/2 and the dynamic early evolution of Dickeya pathogenicity.</title>
        <authorList>
            <person name="Duprey A."/>
            <person name="Taib N."/>
            <person name="Leonard S."/>
            <person name="Garin T."/>
            <person name="Flandrois J.P."/>
            <person name="Nasser W."/>
            <person name="Brochier-Armanet C."/>
            <person name="Reverchon S."/>
        </authorList>
    </citation>
    <scope>NUCLEOTIDE SEQUENCE [LARGE SCALE GENOMIC DNA]</scope>
    <source>
        <strain evidence="2 3">NCPPB 569</strain>
    </source>
</reference>